<dbReference type="Pfam" id="PF12974">
    <property type="entry name" value="Phosphonate-bd"/>
    <property type="match status" value="1"/>
</dbReference>
<comment type="similarity">
    <text evidence="1">Belongs to the phosphate/phosphite/phosphonate binding protein family.</text>
</comment>
<keyword evidence="5" id="KW-1185">Reference proteome</keyword>
<evidence type="ECO:0000313" key="3">
    <source>
        <dbReference type="EMBL" id="KAB7885041.1"/>
    </source>
</evidence>
<keyword evidence="2" id="KW-0732">Signal</keyword>
<reference evidence="5 6" key="1">
    <citation type="submission" date="2019-10" db="EMBL/GenBank/DDBJ databases">
        <title>Poseidonibacter ostreae sp. nov., isolated from the gut of the Ostrea denselamellosa.</title>
        <authorList>
            <person name="Choi A."/>
        </authorList>
    </citation>
    <scope>NUCLEOTIDE SEQUENCE [LARGE SCALE GENOMIC DNA]</scope>
    <source>
        <strain evidence="3 6">SJOD-M-33</strain>
        <strain evidence="4 5">SJOD-M-5</strain>
    </source>
</reference>
<comment type="caution">
    <text evidence="3">The sequence shown here is derived from an EMBL/GenBank/DDBJ whole genome shotgun (WGS) entry which is preliminary data.</text>
</comment>
<evidence type="ECO:0000256" key="2">
    <source>
        <dbReference type="ARBA" id="ARBA00022729"/>
    </source>
</evidence>
<dbReference type="EMBL" id="WFKK01000066">
    <property type="protein sequence ID" value="KAB7885041.1"/>
    <property type="molecule type" value="Genomic_DNA"/>
</dbReference>
<sequence>MKIQNHVIYKEGLMKKNKNIILLFLLLSFLTSTYAIDLKFGVYTSDKASVMYKQFSPIIKYLEKDAKKQGLDLKISIKIYPSYESALEGIVKGDYDFARFGPASYILAKQRNKDIKLLVKEEHKGKKVFNGVFIVRKGSTIKSLKDLKNKSFAFGDKQSTIGRYLAQNELLKVNITSKDLKKFDYLNRHDKVALAVVHGDFDSGVVKESSYKKYKNRGLKSIASFQNITKPWLVKAGLDDKVYNTLKKSLLNLKDKEVLKSIKKTAFLEAMDDDYTIIKESMDNSSRF</sequence>
<dbReference type="AlphaFoldDB" id="A0A6L4WNU7"/>
<accession>A0A6L4WNU7</accession>
<evidence type="ECO:0000313" key="6">
    <source>
        <dbReference type="Proteomes" id="UP000472839"/>
    </source>
</evidence>
<proteinExistence type="inferred from homology"/>
<gene>
    <name evidence="3" type="primary">phnD</name>
    <name evidence="4" type="ORF">GBG18_10345</name>
    <name evidence="3" type="ORF">GBG19_14905</name>
</gene>
<dbReference type="Proteomes" id="UP000461010">
    <property type="component" value="Unassembled WGS sequence"/>
</dbReference>
<dbReference type="Gene3D" id="3.40.190.10">
    <property type="entry name" value="Periplasmic binding protein-like II"/>
    <property type="match status" value="2"/>
</dbReference>
<dbReference type="PANTHER" id="PTHR35841:SF1">
    <property type="entry name" value="PHOSPHONATES-BINDING PERIPLASMIC PROTEIN"/>
    <property type="match status" value="1"/>
</dbReference>
<name>A0A6L4WNU7_9BACT</name>
<protein>
    <submittedName>
        <fullName evidence="3">Phosphate/phosphite/phosphonate ABC transporter substrate-binding protein</fullName>
    </submittedName>
</protein>
<organism evidence="3 6">
    <name type="scientific">Poseidonibacter ostreae</name>
    <dbReference type="NCBI Taxonomy" id="2654171"/>
    <lineage>
        <taxon>Bacteria</taxon>
        <taxon>Pseudomonadati</taxon>
        <taxon>Campylobacterota</taxon>
        <taxon>Epsilonproteobacteria</taxon>
        <taxon>Campylobacterales</taxon>
        <taxon>Arcobacteraceae</taxon>
        <taxon>Poseidonibacter</taxon>
    </lineage>
</organism>
<dbReference type="InterPro" id="IPR005770">
    <property type="entry name" value="PhnD"/>
</dbReference>
<dbReference type="PANTHER" id="PTHR35841">
    <property type="entry name" value="PHOSPHONATES-BINDING PERIPLASMIC PROTEIN"/>
    <property type="match status" value="1"/>
</dbReference>
<dbReference type="SUPFAM" id="SSF53850">
    <property type="entry name" value="Periplasmic binding protein-like II"/>
    <property type="match status" value="1"/>
</dbReference>
<dbReference type="GO" id="GO:0043190">
    <property type="term" value="C:ATP-binding cassette (ABC) transporter complex"/>
    <property type="evidence" value="ECO:0007669"/>
    <property type="project" value="InterPro"/>
</dbReference>
<evidence type="ECO:0000313" key="5">
    <source>
        <dbReference type="Proteomes" id="UP000461010"/>
    </source>
</evidence>
<dbReference type="NCBIfam" id="TIGR01098">
    <property type="entry name" value="3A0109s03R"/>
    <property type="match status" value="1"/>
</dbReference>
<dbReference type="EMBL" id="WFKJ01000031">
    <property type="protein sequence ID" value="KAB7889834.1"/>
    <property type="molecule type" value="Genomic_DNA"/>
</dbReference>
<dbReference type="Proteomes" id="UP000472839">
    <property type="component" value="Unassembled WGS sequence"/>
</dbReference>
<evidence type="ECO:0000313" key="4">
    <source>
        <dbReference type="EMBL" id="KAB7889834.1"/>
    </source>
</evidence>
<dbReference type="GO" id="GO:0055085">
    <property type="term" value="P:transmembrane transport"/>
    <property type="evidence" value="ECO:0007669"/>
    <property type="project" value="InterPro"/>
</dbReference>
<evidence type="ECO:0000256" key="1">
    <source>
        <dbReference type="ARBA" id="ARBA00007162"/>
    </source>
</evidence>